<keyword evidence="1" id="KW-0732">Signal</keyword>
<evidence type="ECO:0000259" key="2">
    <source>
        <dbReference type="Pfam" id="PF18962"/>
    </source>
</evidence>
<gene>
    <name evidence="3" type="ORF">SAMN05216474_1126</name>
</gene>
<dbReference type="RefSeq" id="WP_170853680.1">
    <property type="nucleotide sequence ID" value="NZ_FPAS01000001.1"/>
</dbReference>
<keyword evidence="4" id="KW-1185">Reference proteome</keyword>
<evidence type="ECO:0000313" key="3">
    <source>
        <dbReference type="EMBL" id="SFT53238.1"/>
    </source>
</evidence>
<dbReference type="InterPro" id="IPR013783">
    <property type="entry name" value="Ig-like_fold"/>
</dbReference>
<protein>
    <submittedName>
        <fullName evidence="3">Por secretion system C-terminal sorting domain-containing protein</fullName>
    </submittedName>
</protein>
<accession>A0A1I6YS77</accession>
<dbReference type="Pfam" id="PF18962">
    <property type="entry name" value="Por_Secre_tail"/>
    <property type="match status" value="1"/>
</dbReference>
<proteinExistence type="predicted"/>
<name>A0A1I6YS77_9FLAO</name>
<feature type="domain" description="Secretion system C-terminal sorting" evidence="2">
    <location>
        <begin position="165"/>
        <end position="234"/>
    </location>
</feature>
<dbReference type="STRING" id="477690.SAMN05216474_1126"/>
<dbReference type="InterPro" id="IPR026444">
    <property type="entry name" value="Secre_tail"/>
</dbReference>
<dbReference type="NCBIfam" id="TIGR04183">
    <property type="entry name" value="Por_Secre_tail"/>
    <property type="match status" value="1"/>
</dbReference>
<evidence type="ECO:0000256" key="1">
    <source>
        <dbReference type="ARBA" id="ARBA00022729"/>
    </source>
</evidence>
<dbReference type="AlphaFoldDB" id="A0A1I6YS77"/>
<reference evidence="3 4" key="1">
    <citation type="submission" date="2016-10" db="EMBL/GenBank/DDBJ databases">
        <authorList>
            <person name="de Groot N.N."/>
        </authorList>
    </citation>
    <scope>NUCLEOTIDE SEQUENCE [LARGE SCALE GENOMIC DNA]</scope>
    <source>
        <strain evidence="3 4">CGMCC 1.7005</strain>
    </source>
</reference>
<sequence length="236" mass="25288">MKKFLLTIACSAVAALTFGQKEIAVTLNLPATNDVITQGVAFDLDFTVTNNGPDDLVVEDTVYFGLALDGQLVTQGVYAANRTTGTIAAGGSFTYTTDIFSFPQLGDNNQHSFCVVVLLADSDSSYNFVSETDMTNNQSCNDIQFAGSTASTTEFGQVVNAISAFPNPATSTVNFEVSTGAEEIVIYDVNGKAVRTVAVENEIETVDVSDLENGVYFYAVRFENGEVKQERLVVSK</sequence>
<dbReference type="Proteomes" id="UP000236454">
    <property type="component" value="Unassembled WGS sequence"/>
</dbReference>
<dbReference type="EMBL" id="FPAS01000001">
    <property type="protein sequence ID" value="SFT53238.1"/>
    <property type="molecule type" value="Genomic_DNA"/>
</dbReference>
<evidence type="ECO:0000313" key="4">
    <source>
        <dbReference type="Proteomes" id="UP000236454"/>
    </source>
</evidence>
<organism evidence="3 4">
    <name type="scientific">Lishizhenia tianjinensis</name>
    <dbReference type="NCBI Taxonomy" id="477690"/>
    <lineage>
        <taxon>Bacteria</taxon>
        <taxon>Pseudomonadati</taxon>
        <taxon>Bacteroidota</taxon>
        <taxon>Flavobacteriia</taxon>
        <taxon>Flavobacteriales</taxon>
        <taxon>Crocinitomicaceae</taxon>
        <taxon>Lishizhenia</taxon>
    </lineage>
</organism>
<dbReference type="Gene3D" id="2.60.40.10">
    <property type="entry name" value="Immunoglobulins"/>
    <property type="match status" value="1"/>
</dbReference>